<accession>A0A5S9QSB1</accession>
<dbReference type="AlphaFoldDB" id="A0A5S9QSB1"/>
<evidence type="ECO:0000313" key="3">
    <source>
        <dbReference type="Proteomes" id="UP000434580"/>
    </source>
</evidence>
<evidence type="ECO:0000256" key="1">
    <source>
        <dbReference type="SAM" id="Phobius"/>
    </source>
</evidence>
<gene>
    <name evidence="2" type="ORF">DPBNPPHM_02744</name>
</gene>
<protein>
    <submittedName>
        <fullName evidence="2">Uncharacterized protein</fullName>
    </submittedName>
</protein>
<evidence type="ECO:0000313" key="2">
    <source>
        <dbReference type="EMBL" id="CAA0121719.1"/>
    </source>
</evidence>
<keyword evidence="1" id="KW-0472">Membrane</keyword>
<reference evidence="2 3" key="1">
    <citation type="submission" date="2019-11" db="EMBL/GenBank/DDBJ databases">
        <authorList>
            <person name="Holert J."/>
        </authorList>
    </citation>
    <scope>NUCLEOTIDE SEQUENCE [LARGE SCALE GENOMIC DNA]</scope>
    <source>
        <strain evidence="2">BC5_2</strain>
    </source>
</reference>
<feature type="transmembrane region" description="Helical" evidence="1">
    <location>
        <begin position="6"/>
        <end position="26"/>
    </location>
</feature>
<keyword evidence="1" id="KW-1133">Transmembrane helix</keyword>
<feature type="transmembrane region" description="Helical" evidence="1">
    <location>
        <begin position="38"/>
        <end position="62"/>
    </location>
</feature>
<dbReference type="Proteomes" id="UP000434580">
    <property type="component" value="Unassembled WGS sequence"/>
</dbReference>
<keyword evidence="1" id="KW-0812">Transmembrane</keyword>
<dbReference type="OrthoDB" id="9909560at2"/>
<organism evidence="2 3">
    <name type="scientific">BD1-7 clade bacterium</name>
    <dbReference type="NCBI Taxonomy" id="2029982"/>
    <lineage>
        <taxon>Bacteria</taxon>
        <taxon>Pseudomonadati</taxon>
        <taxon>Pseudomonadota</taxon>
        <taxon>Gammaproteobacteria</taxon>
        <taxon>Cellvibrionales</taxon>
        <taxon>Spongiibacteraceae</taxon>
        <taxon>BD1-7 clade</taxon>
    </lineage>
</organism>
<dbReference type="EMBL" id="CACSII010000022">
    <property type="protein sequence ID" value="CAA0121719.1"/>
    <property type="molecule type" value="Genomic_DNA"/>
</dbReference>
<name>A0A5S9QSB1_9GAMM</name>
<sequence length="205" mass="22078">MEFSVITIITLTISALLLIASVKVLAGKGWILGFLRGFSGFLMVLLAVAVALGGLNLGLYGACSSSQSIANVSFEKVSLQSYQASVVDIKSGRATDLMLDGDMWSAGVQRLRFPLFGGKEFCRLSSLNTRYYSVEQQAARPTSDIVFGASTLGFDLYSLASNVFVPGIVADYEETAFQPMEQGILFSVKRGESDFVISSLNTNHD</sequence>
<proteinExistence type="predicted"/>